<dbReference type="InterPro" id="IPR017452">
    <property type="entry name" value="GPCR_Rhodpsn_7TM"/>
</dbReference>
<dbReference type="GO" id="GO:0019236">
    <property type="term" value="P:response to pheromone"/>
    <property type="evidence" value="ECO:0007669"/>
    <property type="project" value="UniProtKB-KW"/>
</dbReference>
<sequence>SMDPETVRGAGYFVITIIGIIGNVVILTSFSHIAYQERKIMAVEKILVNLSGANLIILVTRGLPLSLYAFGLRNLFNDLCCKIISFVHISFRALSVALTCLLSCFQSIMLAKNSPKTAKLKVKLQAHIVPILSLLFIFCILCSVDMIVFCISSYNVTVLEYTDTMGYCLEVYPNAVMFHLVGYGIFARDFLFVFLMALASSYILLVLYRHGKQVQGIRSAEQNRESTAEGQAAKMVVTLVTFYATLFGIDNIVWFYQTISEHMISQEFDTRTLISLLYAAVFPLVIIVFNKKIQNKIKYFVSLQKSELSLTE</sequence>
<evidence type="ECO:0000256" key="4">
    <source>
        <dbReference type="ARBA" id="ARBA00022507"/>
    </source>
</evidence>
<dbReference type="Proteomes" id="UP000008672">
    <property type="component" value="Unassembled WGS sequence"/>
</dbReference>
<feature type="transmembrane region" description="Helical" evidence="11">
    <location>
        <begin position="131"/>
        <end position="154"/>
    </location>
</feature>
<keyword evidence="6 11" id="KW-1133">Transmembrane helix</keyword>
<feature type="transmembrane region" description="Helical" evidence="11">
    <location>
        <begin position="47"/>
        <end position="69"/>
    </location>
</feature>
<dbReference type="InParanoid" id="H2ZTI0"/>
<feature type="transmembrane region" description="Helical" evidence="11">
    <location>
        <begin position="232"/>
        <end position="256"/>
    </location>
</feature>
<dbReference type="FunCoup" id="H2ZTI0">
    <property type="interactions" value="3"/>
</dbReference>
<dbReference type="GeneTree" id="ENSGT01030000234553"/>
<evidence type="ECO:0000313" key="14">
    <source>
        <dbReference type="Proteomes" id="UP000008672"/>
    </source>
</evidence>
<evidence type="ECO:0000256" key="7">
    <source>
        <dbReference type="ARBA" id="ARBA00023040"/>
    </source>
</evidence>
<evidence type="ECO:0000256" key="9">
    <source>
        <dbReference type="ARBA" id="ARBA00023170"/>
    </source>
</evidence>
<evidence type="ECO:0000256" key="1">
    <source>
        <dbReference type="ARBA" id="ARBA00004651"/>
    </source>
</evidence>
<dbReference type="InterPro" id="IPR000276">
    <property type="entry name" value="GPCR_Rhodpsn"/>
</dbReference>
<evidence type="ECO:0000256" key="6">
    <source>
        <dbReference type="ARBA" id="ARBA00022989"/>
    </source>
</evidence>
<evidence type="ECO:0000256" key="5">
    <source>
        <dbReference type="ARBA" id="ARBA00022692"/>
    </source>
</evidence>
<dbReference type="EMBL" id="AFYH01274942">
    <property type="status" value="NOT_ANNOTATED_CDS"/>
    <property type="molecule type" value="Genomic_DNA"/>
</dbReference>
<dbReference type="PANTHER" id="PTHR24062">
    <property type="entry name" value="VOMERONASAL TYPE-1 RECEPTOR"/>
    <property type="match status" value="1"/>
</dbReference>
<protein>
    <recommendedName>
        <fullName evidence="11">Vomeronasal type-1 receptor</fullName>
    </recommendedName>
</protein>
<dbReference type="Ensembl" id="ENSLACT00000000707.1">
    <property type="protein sequence ID" value="ENSLACP00000000701.1"/>
    <property type="gene ID" value="ENSLACG00000000627.1"/>
</dbReference>
<feature type="transmembrane region" description="Helical" evidence="11">
    <location>
        <begin position="268"/>
        <end position="289"/>
    </location>
</feature>
<reference evidence="14" key="1">
    <citation type="submission" date="2011-08" db="EMBL/GenBank/DDBJ databases">
        <title>The draft genome of Latimeria chalumnae.</title>
        <authorList>
            <person name="Di Palma F."/>
            <person name="Alfoldi J."/>
            <person name="Johnson J."/>
            <person name="Berlin A."/>
            <person name="Gnerre S."/>
            <person name="Jaffe D."/>
            <person name="MacCallum I."/>
            <person name="Young S."/>
            <person name="Walker B.J."/>
            <person name="Lander E."/>
            <person name="Lindblad-Toh K."/>
        </authorList>
    </citation>
    <scope>NUCLEOTIDE SEQUENCE [LARGE SCALE GENOMIC DNA]</scope>
    <source>
        <strain evidence="14">Wild caught</strain>
    </source>
</reference>
<evidence type="ECO:0000256" key="8">
    <source>
        <dbReference type="ARBA" id="ARBA00023136"/>
    </source>
</evidence>
<proteinExistence type="inferred from homology"/>
<comment type="similarity">
    <text evidence="2 11">Belongs to the G-protein coupled receptor 1 family.</text>
</comment>
<dbReference type="AlphaFoldDB" id="H2ZTI0"/>
<evidence type="ECO:0000256" key="2">
    <source>
        <dbReference type="ARBA" id="ARBA00010663"/>
    </source>
</evidence>
<organism evidence="13 14">
    <name type="scientific">Latimeria chalumnae</name>
    <name type="common">Coelacanth</name>
    <dbReference type="NCBI Taxonomy" id="7897"/>
    <lineage>
        <taxon>Eukaryota</taxon>
        <taxon>Metazoa</taxon>
        <taxon>Chordata</taxon>
        <taxon>Craniata</taxon>
        <taxon>Vertebrata</taxon>
        <taxon>Euteleostomi</taxon>
        <taxon>Coelacanthiformes</taxon>
        <taxon>Coelacanthidae</taxon>
        <taxon>Latimeria</taxon>
    </lineage>
</organism>
<accession>H2ZTI0</accession>
<feature type="transmembrane region" description="Helical" evidence="11">
    <location>
        <begin position="12"/>
        <end position="35"/>
    </location>
</feature>
<reference evidence="13" key="3">
    <citation type="submission" date="2025-09" db="UniProtKB">
        <authorList>
            <consortium name="Ensembl"/>
        </authorList>
    </citation>
    <scope>IDENTIFICATION</scope>
</reference>
<evidence type="ECO:0000259" key="12">
    <source>
        <dbReference type="PROSITE" id="PS50262"/>
    </source>
</evidence>
<dbReference type="GO" id="GO:0016503">
    <property type="term" value="F:pheromone receptor activity"/>
    <property type="evidence" value="ECO:0007669"/>
    <property type="project" value="InterPro"/>
</dbReference>
<keyword evidence="5 11" id="KW-0812">Transmembrane</keyword>
<reference evidence="13" key="2">
    <citation type="submission" date="2025-08" db="UniProtKB">
        <authorList>
            <consortium name="Ensembl"/>
        </authorList>
    </citation>
    <scope>IDENTIFICATION</scope>
</reference>
<keyword evidence="7 11" id="KW-0297">G-protein coupled receptor</keyword>
<comment type="subcellular location">
    <subcellularLocation>
        <location evidence="1 11">Cell membrane</location>
        <topology evidence="1 11">Multi-pass membrane protein</topology>
    </subcellularLocation>
</comment>
<dbReference type="HOGENOM" id="CLU_058641_2_0_1"/>
<keyword evidence="8 11" id="KW-0472">Membrane</keyword>
<keyword evidence="9 11" id="KW-0675">Receptor</keyword>
<feature type="transmembrane region" description="Helical" evidence="11">
    <location>
        <begin position="190"/>
        <end position="211"/>
    </location>
</feature>
<evidence type="ECO:0000313" key="13">
    <source>
        <dbReference type="Ensembl" id="ENSLACP00000000701.1"/>
    </source>
</evidence>
<dbReference type="GO" id="GO:0005886">
    <property type="term" value="C:plasma membrane"/>
    <property type="evidence" value="ECO:0007669"/>
    <property type="project" value="UniProtKB-SubCell"/>
</dbReference>
<dbReference type="SUPFAM" id="SSF81321">
    <property type="entry name" value="Family A G protein-coupled receptor-like"/>
    <property type="match status" value="1"/>
</dbReference>
<keyword evidence="10 11" id="KW-0807">Transducer</keyword>
<keyword evidence="3 11" id="KW-1003">Cell membrane</keyword>
<gene>
    <name evidence="13" type="primary">LOC102359680</name>
</gene>
<dbReference type="OMA" id="QMENHME"/>
<evidence type="ECO:0000256" key="11">
    <source>
        <dbReference type="RuleBase" id="RU364061"/>
    </source>
</evidence>
<evidence type="ECO:0000256" key="3">
    <source>
        <dbReference type="ARBA" id="ARBA00022475"/>
    </source>
</evidence>
<name>H2ZTI0_LATCH</name>
<dbReference type="Pfam" id="PF03402">
    <property type="entry name" value="V1R"/>
    <property type="match status" value="1"/>
</dbReference>
<dbReference type="PRINTS" id="PR00237">
    <property type="entry name" value="GPCRRHODOPSN"/>
</dbReference>
<keyword evidence="4 11" id="KW-0589">Pheromone response</keyword>
<dbReference type="InterPro" id="IPR004072">
    <property type="entry name" value="Vmron_rcpt_1"/>
</dbReference>
<dbReference type="PROSITE" id="PS50262">
    <property type="entry name" value="G_PROTEIN_RECEP_F1_2"/>
    <property type="match status" value="1"/>
</dbReference>
<evidence type="ECO:0000256" key="10">
    <source>
        <dbReference type="ARBA" id="ARBA00023224"/>
    </source>
</evidence>
<feature type="transmembrane region" description="Helical" evidence="11">
    <location>
        <begin position="89"/>
        <end position="110"/>
    </location>
</feature>
<dbReference type="Gene3D" id="1.20.1070.10">
    <property type="entry name" value="Rhodopsin 7-helix transmembrane proteins"/>
    <property type="match status" value="1"/>
</dbReference>
<feature type="domain" description="G-protein coupled receptors family 1 profile" evidence="12">
    <location>
        <begin position="22"/>
        <end position="286"/>
    </location>
</feature>
<keyword evidence="14" id="KW-1185">Reference proteome</keyword>